<geneLocation type="plasmid" evidence="1 2">
    <name>pFA3</name>
</geneLocation>
<proteinExistence type="predicted"/>
<evidence type="ECO:0000313" key="2">
    <source>
        <dbReference type="Proteomes" id="UP001348817"/>
    </source>
</evidence>
<dbReference type="EMBL" id="AP025317">
    <property type="protein sequence ID" value="BDD12118.1"/>
    <property type="molecule type" value="Genomic_DNA"/>
</dbReference>
<keyword evidence="1" id="KW-0614">Plasmid</keyword>
<evidence type="ECO:0000313" key="1">
    <source>
        <dbReference type="EMBL" id="BDD12118.1"/>
    </source>
</evidence>
<organism evidence="1 2">
    <name type="scientific">Fulvitalea axinellae</name>
    <dbReference type="NCBI Taxonomy" id="1182444"/>
    <lineage>
        <taxon>Bacteria</taxon>
        <taxon>Pseudomonadati</taxon>
        <taxon>Bacteroidota</taxon>
        <taxon>Cytophagia</taxon>
        <taxon>Cytophagales</taxon>
        <taxon>Persicobacteraceae</taxon>
        <taxon>Fulvitalea</taxon>
    </lineage>
</organism>
<dbReference type="AlphaFoldDB" id="A0AAU9CPC0"/>
<protein>
    <submittedName>
        <fullName evidence="1">Uncharacterized protein</fullName>
    </submittedName>
</protein>
<dbReference type="KEGG" id="fax:FUAX_45500"/>
<keyword evidence="2" id="KW-1185">Reference proteome</keyword>
<reference evidence="1 2" key="1">
    <citation type="submission" date="2021-12" db="EMBL/GenBank/DDBJ databases">
        <title>Genome sequencing of bacteria with rrn-lacking chromosome and rrn-plasmid.</title>
        <authorList>
            <person name="Anda M."/>
            <person name="Iwasaki W."/>
        </authorList>
    </citation>
    <scope>NUCLEOTIDE SEQUENCE [LARGE SCALE GENOMIC DNA]</scope>
    <source>
        <strain evidence="1 2">DSM 100852</strain>
        <plasmid evidence="1 2">pFA3</plasmid>
    </source>
</reference>
<sequence length="165" mass="19457">MCCMRDPGYEEEWLTDSDDPFEDEIDIMDEDKFDGLTKNESERYKTFIPDYADTFLESFFEFDQERAGGLGFNKSNILNYLEHSFEVDLNNLEKQNENKGIVEFSTGNYPFGGIERFLITLKAFDLVPEECFDGFSVVAFDWVNEFEFNTIELPDRTEEYLKNRK</sequence>
<dbReference type="Proteomes" id="UP001348817">
    <property type="component" value="Plasmid pFA3"/>
</dbReference>
<gene>
    <name evidence="1" type="ORF">FUAX_45500</name>
</gene>
<name>A0AAU9CPC0_9BACT</name>
<accession>A0AAU9CPC0</accession>